<accession>A0A964WW61</accession>
<dbReference type="AlphaFoldDB" id="A0A964WW61"/>
<comment type="caution">
    <text evidence="1">The sequence shown here is derived from an EMBL/GenBank/DDBJ whole genome shotgun (WGS) entry which is preliminary data.</text>
</comment>
<reference evidence="1" key="1">
    <citation type="submission" date="2020-01" db="EMBL/GenBank/DDBJ databases">
        <title>Muricauda ochracea sp. nov., isolated from a tidal flat of Garorim bay in Korea.</title>
        <authorList>
            <person name="Kim D."/>
            <person name="Yoo Y."/>
            <person name="Kim J.-J."/>
        </authorList>
    </citation>
    <scope>NUCLEOTIDE SEQUENCE</scope>
    <source>
        <strain evidence="1">JGD-17</strain>
    </source>
</reference>
<name>A0A964WW61_9FLAO</name>
<proteinExistence type="predicted"/>
<organism evidence="1 2">
    <name type="scientific">Flagellimonas ochracea</name>
    <dbReference type="NCBI Taxonomy" id="2696472"/>
    <lineage>
        <taxon>Bacteria</taxon>
        <taxon>Pseudomonadati</taxon>
        <taxon>Bacteroidota</taxon>
        <taxon>Flavobacteriia</taxon>
        <taxon>Flavobacteriales</taxon>
        <taxon>Flavobacteriaceae</taxon>
        <taxon>Flagellimonas</taxon>
    </lineage>
</organism>
<dbReference type="Proteomes" id="UP000667650">
    <property type="component" value="Unassembled WGS sequence"/>
</dbReference>
<evidence type="ECO:0000313" key="2">
    <source>
        <dbReference type="Proteomes" id="UP000667650"/>
    </source>
</evidence>
<dbReference type="RefSeq" id="WP_166522047.1">
    <property type="nucleotide sequence ID" value="NZ_JAAABI010000001.1"/>
</dbReference>
<dbReference type="EMBL" id="JAAABI010000001">
    <property type="protein sequence ID" value="NAY90640.1"/>
    <property type="molecule type" value="Genomic_DNA"/>
</dbReference>
<gene>
    <name evidence="1" type="ORF">GTQ34_01805</name>
</gene>
<sequence>MRIFRPSDERLIKKLVNHVYFKVQANGVVRVEDMLYMMATIVAVQCIEVAKELSIDKHNFELGNAVFPKKINETLIGPDTVENWNELPKECVFGRIKNKIDKHFNETAFPSLTGIFKNYTKNVDESEWEKVTLNIPEDSIPSLLTLRAGYETKKFVDRRINLENNQKTLTIAIDSLSRVLIETRIALNPSIALMMTFETIFGMSKTATMANQKMLKGNLK</sequence>
<keyword evidence="2" id="KW-1185">Reference proteome</keyword>
<protein>
    <submittedName>
        <fullName evidence="1">Uncharacterized protein</fullName>
    </submittedName>
</protein>
<evidence type="ECO:0000313" key="1">
    <source>
        <dbReference type="EMBL" id="NAY90640.1"/>
    </source>
</evidence>